<dbReference type="GO" id="GO:0009279">
    <property type="term" value="C:cell outer membrane"/>
    <property type="evidence" value="ECO:0007669"/>
    <property type="project" value="UniProtKB-SubCell"/>
</dbReference>
<evidence type="ECO:0000256" key="10">
    <source>
        <dbReference type="SAM" id="SignalP"/>
    </source>
</evidence>
<dbReference type="EMBL" id="QNUE01000002">
    <property type="protein sequence ID" value="REC68866.1"/>
    <property type="molecule type" value="Genomic_DNA"/>
</dbReference>
<feature type="domain" description="TonB-dependent receptor-like beta-barrel" evidence="11">
    <location>
        <begin position="399"/>
        <end position="712"/>
    </location>
</feature>
<dbReference type="NCBIfam" id="TIGR04056">
    <property type="entry name" value="OMP_RagA_SusC"/>
    <property type="match status" value="1"/>
</dbReference>
<keyword evidence="5 9" id="KW-0798">TonB box</keyword>
<keyword evidence="7 8" id="KW-0998">Cell outer membrane</keyword>
<keyword evidence="2 8" id="KW-0813">Transport</keyword>
<dbReference type="InterPro" id="IPR036942">
    <property type="entry name" value="Beta-barrel_TonB_sf"/>
</dbReference>
<evidence type="ECO:0000313" key="14">
    <source>
        <dbReference type="Proteomes" id="UP000256769"/>
    </source>
</evidence>
<dbReference type="InterPro" id="IPR023996">
    <property type="entry name" value="TonB-dep_OMP_SusC/RagA"/>
</dbReference>
<dbReference type="InterPro" id="IPR037066">
    <property type="entry name" value="Plug_dom_sf"/>
</dbReference>
<reference evidence="13 14" key="1">
    <citation type="journal article" date="2007" name="Int. J. Syst. Evol. Microbiol.">
        <title>Chryseobacterium flavum sp. nov., isolated from polluted soil.</title>
        <authorList>
            <person name="Zhou Y."/>
            <person name="Dong J."/>
            <person name="Wang X."/>
            <person name="Huang X."/>
            <person name="Zhang K.Y."/>
            <person name="Zhang Y.Q."/>
            <person name="Guo Y.F."/>
            <person name="Lai R."/>
            <person name="Li W.J."/>
        </authorList>
    </citation>
    <scope>NUCLEOTIDE SEQUENCE [LARGE SCALE GENOMIC DNA]</scope>
    <source>
        <strain evidence="13 14">KCTC 12877</strain>
    </source>
</reference>
<comment type="subcellular location">
    <subcellularLocation>
        <location evidence="1 8">Cell outer membrane</location>
        <topology evidence="1 8">Multi-pass membrane protein</topology>
    </subcellularLocation>
</comment>
<dbReference type="InterPro" id="IPR039426">
    <property type="entry name" value="TonB-dep_rcpt-like"/>
</dbReference>
<dbReference type="SUPFAM" id="SSF56935">
    <property type="entry name" value="Porins"/>
    <property type="match status" value="1"/>
</dbReference>
<dbReference type="NCBIfam" id="TIGR04057">
    <property type="entry name" value="SusC_RagA_signa"/>
    <property type="match status" value="1"/>
</dbReference>
<dbReference type="InterPro" id="IPR023997">
    <property type="entry name" value="TonB-dep_OMP_SusC/RagA_CS"/>
</dbReference>
<dbReference type="Gene3D" id="2.40.170.20">
    <property type="entry name" value="TonB-dependent receptor, beta-barrel domain"/>
    <property type="match status" value="1"/>
</dbReference>
<dbReference type="RefSeq" id="WP_115956794.1">
    <property type="nucleotide sequence ID" value="NZ_CBCRVL010000007.1"/>
</dbReference>
<evidence type="ECO:0000256" key="8">
    <source>
        <dbReference type="PROSITE-ProRule" id="PRU01360"/>
    </source>
</evidence>
<feature type="chain" id="PRO_5017571626" evidence="10">
    <location>
        <begin position="23"/>
        <end position="955"/>
    </location>
</feature>
<keyword evidence="14" id="KW-1185">Reference proteome</keyword>
<evidence type="ECO:0000256" key="4">
    <source>
        <dbReference type="ARBA" id="ARBA00022692"/>
    </source>
</evidence>
<keyword evidence="10" id="KW-0732">Signal</keyword>
<evidence type="ECO:0000313" key="13">
    <source>
        <dbReference type="EMBL" id="REC68866.1"/>
    </source>
</evidence>
<proteinExistence type="inferred from homology"/>
<organism evidence="13 14">
    <name type="scientific">Chryseobacterium flavum</name>
    <dbReference type="NCBI Taxonomy" id="415851"/>
    <lineage>
        <taxon>Bacteria</taxon>
        <taxon>Pseudomonadati</taxon>
        <taxon>Bacteroidota</taxon>
        <taxon>Flavobacteriia</taxon>
        <taxon>Flavobacteriales</taxon>
        <taxon>Weeksellaceae</taxon>
        <taxon>Chryseobacterium group</taxon>
        <taxon>Chryseobacterium</taxon>
    </lineage>
</organism>
<keyword evidence="4 8" id="KW-0812">Transmembrane</keyword>
<dbReference type="InterPro" id="IPR000531">
    <property type="entry name" value="Beta-barrel_TonB"/>
</dbReference>
<keyword evidence="3 8" id="KW-1134">Transmembrane beta strand</keyword>
<evidence type="ECO:0000259" key="12">
    <source>
        <dbReference type="Pfam" id="PF07715"/>
    </source>
</evidence>
<evidence type="ECO:0000256" key="9">
    <source>
        <dbReference type="RuleBase" id="RU003357"/>
    </source>
</evidence>
<dbReference type="OrthoDB" id="9768177at2"/>
<evidence type="ECO:0000256" key="5">
    <source>
        <dbReference type="ARBA" id="ARBA00023077"/>
    </source>
</evidence>
<comment type="similarity">
    <text evidence="8 9">Belongs to the TonB-dependent receptor family.</text>
</comment>
<dbReference type="PROSITE" id="PS52016">
    <property type="entry name" value="TONB_DEPENDENT_REC_3"/>
    <property type="match status" value="1"/>
</dbReference>
<comment type="caution">
    <text evidence="13">The sequence shown here is derived from an EMBL/GenBank/DDBJ whole genome shotgun (WGS) entry which is preliminary data.</text>
</comment>
<dbReference type="Pfam" id="PF00593">
    <property type="entry name" value="TonB_dep_Rec_b-barrel"/>
    <property type="match status" value="1"/>
</dbReference>
<gene>
    <name evidence="13" type="ORF">DRF59_02955</name>
</gene>
<dbReference type="Gene3D" id="2.170.130.10">
    <property type="entry name" value="TonB-dependent receptor, plug domain"/>
    <property type="match status" value="1"/>
</dbReference>
<name>A0A3D9CSV8_9FLAO</name>
<evidence type="ECO:0000256" key="3">
    <source>
        <dbReference type="ARBA" id="ARBA00022452"/>
    </source>
</evidence>
<evidence type="ECO:0000256" key="1">
    <source>
        <dbReference type="ARBA" id="ARBA00004571"/>
    </source>
</evidence>
<sequence length="955" mass="105331">MNVKLRVLSAGALFFIGQAAFAQSTKKDTARQETKIEEVVLTGAFGTKLTPEQSIGSTSTVKAAELEKPAAISIDNVLQGKVAGLYSSASSGQPGASTITLIRGLTSLTGNNEPLYVIDGVAVQSGDIAGALTSQNALSLINPSDIEDIQVLKDGVSTALYGSRGAAGVVLIKTKSGKRGRSQLNFISEIGGSDVAFEKFKMTNAAENTKLFGLSLYNAGIAGSMQEGYDIAKSEFDWDGSTDTDWNKLARRNTPAYNRYNLSYTGGTESFKIFSSLGYLKQEGLARNAEFQRYSGSLKGDWNASDKLKMHFNINLSRSIQSGATDGSSFSNPIFSARLLSPTQRPYNADGSYNTSLYFLNPEFNPIGIENENIEKGTFDKVISSVGADYKILPYLTFSTNFAIDNTQSRETIYWNPDFGDGNFDGDVKGNGYLYGYNKNLFTWDWYSFLHFNKKFGEKHDLSASIGIESYVTDNNNSNWDAQGFPAGTRIPYAAVAANPASTPSSNFTRISDVGYMGRFAYTYNKFVTLSGSFRREGNSIFSDYWGNFYGAGASVNLTNLNILNNVFKNLVVRGSFGQNGNPSLTAYQKAALYSYAGDYLASNAGQISQTGAFPGERLKWEVSEKINLGIDFSTKGNNNLYGTVDFFKNSNDDQLLSFPIPVSGSGFTGITRNLGSTVSKGIETTLGFRRNTENFNFDTRFLYTYNENVIESLGPGGNTTIVRNGSKAWAVGHNPTEYYLRLWAGVDPSNGDPLWYTDETRTATTNSSSVAKQVFTGKSALPKHMLNWQTDMEYKNFKLSFQFNFLGGYSVYDRWAFIYDGDGQYANLNSFSDALYNSWTPENPNATRPKYVYGGNKNSTAASTRYLYDGDHIRLRQIELGYKFTKNVLNIDGINGIYVYARGVNLWTYAFDKKLYFDPEANSNAWSYTSENMGVYDQTQPNMRQYIMGISIDF</sequence>
<dbReference type="Proteomes" id="UP000256769">
    <property type="component" value="Unassembled WGS sequence"/>
</dbReference>
<keyword evidence="6 8" id="KW-0472">Membrane</keyword>
<dbReference type="AlphaFoldDB" id="A0A3D9CSV8"/>
<evidence type="ECO:0000259" key="11">
    <source>
        <dbReference type="Pfam" id="PF00593"/>
    </source>
</evidence>
<dbReference type="InterPro" id="IPR012910">
    <property type="entry name" value="Plug_dom"/>
</dbReference>
<evidence type="ECO:0000256" key="2">
    <source>
        <dbReference type="ARBA" id="ARBA00022448"/>
    </source>
</evidence>
<feature type="domain" description="TonB-dependent receptor plug" evidence="12">
    <location>
        <begin position="53"/>
        <end position="169"/>
    </location>
</feature>
<evidence type="ECO:0000256" key="7">
    <source>
        <dbReference type="ARBA" id="ARBA00023237"/>
    </source>
</evidence>
<accession>A0A3D9CSV8</accession>
<dbReference type="Pfam" id="PF07715">
    <property type="entry name" value="Plug"/>
    <property type="match status" value="1"/>
</dbReference>
<evidence type="ECO:0000256" key="6">
    <source>
        <dbReference type="ARBA" id="ARBA00023136"/>
    </source>
</evidence>
<protein>
    <submittedName>
        <fullName evidence="13">Uncharacterized protein</fullName>
    </submittedName>
</protein>
<feature type="signal peptide" evidence="10">
    <location>
        <begin position="1"/>
        <end position="22"/>
    </location>
</feature>